<dbReference type="EMBL" id="JBHUIP010000004">
    <property type="protein sequence ID" value="MFD2262466.1"/>
    <property type="molecule type" value="Genomic_DNA"/>
</dbReference>
<sequence length="49" mass="5660">MRFTGLVPMLQTLDVSGTRRWYEDVLAIMFMRNAHLGDPHATATQYIYA</sequence>
<name>A0ABW5DPN8_9PROT</name>
<gene>
    <name evidence="1" type="ORF">ACFSM5_06160</name>
</gene>
<proteinExistence type="predicted"/>
<evidence type="ECO:0000313" key="2">
    <source>
        <dbReference type="Proteomes" id="UP001597295"/>
    </source>
</evidence>
<organism evidence="1 2">
    <name type="scientific">Lacibacterium aquatile</name>
    <dbReference type="NCBI Taxonomy" id="1168082"/>
    <lineage>
        <taxon>Bacteria</taxon>
        <taxon>Pseudomonadati</taxon>
        <taxon>Pseudomonadota</taxon>
        <taxon>Alphaproteobacteria</taxon>
        <taxon>Rhodospirillales</taxon>
        <taxon>Rhodospirillaceae</taxon>
    </lineage>
</organism>
<protein>
    <submittedName>
        <fullName evidence="1">Uncharacterized protein</fullName>
    </submittedName>
</protein>
<reference evidence="2" key="1">
    <citation type="journal article" date="2019" name="Int. J. Syst. Evol. Microbiol.">
        <title>The Global Catalogue of Microorganisms (GCM) 10K type strain sequencing project: providing services to taxonomists for standard genome sequencing and annotation.</title>
        <authorList>
            <consortium name="The Broad Institute Genomics Platform"/>
            <consortium name="The Broad Institute Genome Sequencing Center for Infectious Disease"/>
            <person name="Wu L."/>
            <person name="Ma J."/>
        </authorList>
    </citation>
    <scope>NUCLEOTIDE SEQUENCE [LARGE SCALE GENOMIC DNA]</scope>
    <source>
        <strain evidence="2">CGMCC 1.19062</strain>
    </source>
</reference>
<comment type="caution">
    <text evidence="1">The sequence shown here is derived from an EMBL/GenBank/DDBJ whole genome shotgun (WGS) entry which is preliminary data.</text>
</comment>
<keyword evidence="2" id="KW-1185">Reference proteome</keyword>
<dbReference type="Proteomes" id="UP001597295">
    <property type="component" value="Unassembled WGS sequence"/>
</dbReference>
<evidence type="ECO:0000313" key="1">
    <source>
        <dbReference type="EMBL" id="MFD2262466.1"/>
    </source>
</evidence>
<dbReference type="RefSeq" id="WP_379875427.1">
    <property type="nucleotide sequence ID" value="NZ_JBHUIP010000004.1"/>
</dbReference>
<accession>A0ABW5DPN8</accession>